<organism evidence="2 3">
    <name type="scientific">Lentinus brumalis</name>
    <dbReference type="NCBI Taxonomy" id="2498619"/>
    <lineage>
        <taxon>Eukaryota</taxon>
        <taxon>Fungi</taxon>
        <taxon>Dikarya</taxon>
        <taxon>Basidiomycota</taxon>
        <taxon>Agaricomycotina</taxon>
        <taxon>Agaricomycetes</taxon>
        <taxon>Polyporales</taxon>
        <taxon>Polyporaceae</taxon>
        <taxon>Lentinus</taxon>
    </lineage>
</organism>
<accession>A0A371CZN6</accession>
<sequence>MSAEDLEVLEDLIQCIKDYADEHSEEYDTAHAQRYNGDVETAFQRSLIVAPLAGSEPEQTLVSTPLRTLATYLTNIPKTSKRFTVKPTFPMNIVLEIAPHLHPLALLQYSRTNKSLRASLLSSNSRRIWRATLRSVPGLPSCPEDMSEPAYVALVFDRYCMSCGTDGAYCADYALRVRFCGTCFDRNVKPGTAVFPSNLPREVRQAALMLLPSEDRTQYFELAWMTKRASALDPCKHALDDRYYQPEVDALIKWLWPVPSPTSRGWDKLEVLLQGRVEAVVRRGAQSVVLQAWERALLIQKDKRERALRSYAKIAERLNKENLVNVTTFDVNDIVASILRGSTLKDIDQLTREQTLRAQRRYQPMDIHLQARYAELEEHWGYVLDSHVDNYDHDVLPNRHDGGRLWDFIVLDEKYQADVYDSDHSDESGSGNDRLDQELHDPRRFPVNGMRLWNSIAESLSEDMHDYVSGIQSALSKLMPLSQSVPPKNKGQKKRGWSMQDQKNMLLRADALFRCCQCDMGPKPYPVIHAHWRNKHPDESIYVASDHGHGSPLLNLRLCQGSYDVAHQILGAIGLKLDMKRNVLDDLLCAGRLYCSCGDPYMDPPEDLLWSDFVWHVYIHLNMYRNRLLNKRIDVSDQSLVYINDHADLQSCIKLLPPTADTTPAKRRVCPDPYTRARVNARLAACPDGAQPVCRICAAITADEHRAGDIAMPKRADAIVYHMQAKHGRRFDEKDLLFDDSEDFTRPMRLAEKDVHLELEYPGKI</sequence>
<evidence type="ECO:0000313" key="2">
    <source>
        <dbReference type="EMBL" id="RDX45742.1"/>
    </source>
</evidence>
<reference evidence="2 3" key="1">
    <citation type="journal article" date="2018" name="Biotechnol. Biofuels">
        <title>Integrative visual omics of the white-rot fungus Polyporus brumalis exposes the biotechnological potential of its oxidative enzymes for delignifying raw plant biomass.</title>
        <authorList>
            <person name="Miyauchi S."/>
            <person name="Rancon A."/>
            <person name="Drula E."/>
            <person name="Hage H."/>
            <person name="Chaduli D."/>
            <person name="Favel A."/>
            <person name="Grisel S."/>
            <person name="Henrissat B."/>
            <person name="Herpoel-Gimbert I."/>
            <person name="Ruiz-Duenas F.J."/>
            <person name="Chevret D."/>
            <person name="Hainaut M."/>
            <person name="Lin J."/>
            <person name="Wang M."/>
            <person name="Pangilinan J."/>
            <person name="Lipzen A."/>
            <person name="Lesage-Meessen L."/>
            <person name="Navarro D."/>
            <person name="Riley R."/>
            <person name="Grigoriev I.V."/>
            <person name="Zhou S."/>
            <person name="Raouche S."/>
            <person name="Rosso M.N."/>
        </authorList>
    </citation>
    <scope>NUCLEOTIDE SEQUENCE [LARGE SCALE GENOMIC DNA]</scope>
    <source>
        <strain evidence="2 3">BRFM 1820</strain>
    </source>
</reference>
<evidence type="ECO:0000256" key="1">
    <source>
        <dbReference type="SAM" id="MobiDB-lite"/>
    </source>
</evidence>
<name>A0A371CZN6_9APHY</name>
<dbReference type="OrthoDB" id="2746750at2759"/>
<proteinExistence type="predicted"/>
<keyword evidence="3" id="KW-1185">Reference proteome</keyword>
<feature type="region of interest" description="Disordered" evidence="1">
    <location>
        <begin position="420"/>
        <end position="441"/>
    </location>
</feature>
<evidence type="ECO:0008006" key="4">
    <source>
        <dbReference type="Google" id="ProtNLM"/>
    </source>
</evidence>
<protein>
    <recommendedName>
        <fullName evidence="4">F-box domain-containing protein</fullName>
    </recommendedName>
</protein>
<dbReference type="EMBL" id="KZ857434">
    <property type="protein sequence ID" value="RDX45742.1"/>
    <property type="molecule type" value="Genomic_DNA"/>
</dbReference>
<gene>
    <name evidence="2" type="ORF">OH76DRAFT_1407736</name>
</gene>
<dbReference type="STRING" id="139420.A0A371CZN6"/>
<dbReference type="Proteomes" id="UP000256964">
    <property type="component" value="Unassembled WGS sequence"/>
</dbReference>
<evidence type="ECO:0000313" key="3">
    <source>
        <dbReference type="Proteomes" id="UP000256964"/>
    </source>
</evidence>
<dbReference type="AlphaFoldDB" id="A0A371CZN6"/>